<dbReference type="SUPFAM" id="SSF53850">
    <property type="entry name" value="Periplasmic binding protein-like II"/>
    <property type="match status" value="1"/>
</dbReference>
<accession>A0A7W7VFX3</accession>
<keyword evidence="7" id="KW-1185">Reference proteome</keyword>
<keyword evidence="4" id="KW-1133">Transmembrane helix</keyword>
<dbReference type="RefSeq" id="WP_184812892.1">
    <property type="nucleotide sequence ID" value="NZ_JACHJQ010000005.1"/>
</dbReference>
<dbReference type="SMART" id="SM00062">
    <property type="entry name" value="PBPb"/>
    <property type="match status" value="1"/>
</dbReference>
<name>A0A7W7VFX3_9PSEU</name>
<dbReference type="GO" id="GO:0006865">
    <property type="term" value="P:amino acid transport"/>
    <property type="evidence" value="ECO:0007669"/>
    <property type="project" value="TreeGrafter"/>
</dbReference>
<gene>
    <name evidence="6" type="ORF">FHR82_005041</name>
</gene>
<dbReference type="InterPro" id="IPR001638">
    <property type="entry name" value="Solute-binding_3/MltF_N"/>
</dbReference>
<evidence type="ECO:0000256" key="2">
    <source>
        <dbReference type="ARBA" id="ARBA00022448"/>
    </source>
</evidence>
<keyword evidence="4" id="KW-0812">Transmembrane</keyword>
<evidence type="ECO:0000256" key="3">
    <source>
        <dbReference type="ARBA" id="ARBA00022729"/>
    </source>
</evidence>
<evidence type="ECO:0000256" key="1">
    <source>
        <dbReference type="ARBA" id="ARBA00010333"/>
    </source>
</evidence>
<evidence type="ECO:0000256" key="4">
    <source>
        <dbReference type="SAM" id="Phobius"/>
    </source>
</evidence>
<feature type="domain" description="Solute-binding protein family 3/N-terminal" evidence="5">
    <location>
        <begin position="68"/>
        <end position="302"/>
    </location>
</feature>
<protein>
    <submittedName>
        <fullName evidence="6">Glutamate transport system substrate-binding protein</fullName>
    </submittedName>
</protein>
<dbReference type="InterPro" id="IPR051455">
    <property type="entry name" value="Bact_solute-bind_prot3"/>
</dbReference>
<keyword evidence="2" id="KW-0813">Transport</keyword>
<dbReference type="GO" id="GO:0030288">
    <property type="term" value="C:outer membrane-bounded periplasmic space"/>
    <property type="evidence" value="ECO:0007669"/>
    <property type="project" value="TreeGrafter"/>
</dbReference>
<dbReference type="GO" id="GO:0005576">
    <property type="term" value="C:extracellular region"/>
    <property type="evidence" value="ECO:0007669"/>
    <property type="project" value="TreeGrafter"/>
</dbReference>
<dbReference type="PANTHER" id="PTHR30085:SF6">
    <property type="entry name" value="ABC TRANSPORTER GLUTAMINE-BINDING PROTEIN GLNH"/>
    <property type="match status" value="1"/>
</dbReference>
<reference evidence="6 7" key="1">
    <citation type="submission" date="2020-08" db="EMBL/GenBank/DDBJ databases">
        <title>Genomic Encyclopedia of Type Strains, Phase III (KMG-III): the genomes of soil and plant-associated and newly described type strains.</title>
        <authorList>
            <person name="Whitman W."/>
        </authorList>
    </citation>
    <scope>NUCLEOTIDE SEQUENCE [LARGE SCALE GENOMIC DNA]</scope>
    <source>
        <strain evidence="6 7">CECT 8960</strain>
    </source>
</reference>
<dbReference type="AlphaFoldDB" id="A0A7W7VFX3"/>
<evidence type="ECO:0000259" key="5">
    <source>
        <dbReference type="SMART" id="SM00062"/>
    </source>
</evidence>
<organism evidence="6 7">
    <name type="scientific">Actinophytocola algeriensis</name>
    <dbReference type="NCBI Taxonomy" id="1768010"/>
    <lineage>
        <taxon>Bacteria</taxon>
        <taxon>Bacillati</taxon>
        <taxon>Actinomycetota</taxon>
        <taxon>Actinomycetes</taxon>
        <taxon>Pseudonocardiales</taxon>
        <taxon>Pseudonocardiaceae</taxon>
    </lineage>
</organism>
<dbReference type="Pfam" id="PF00497">
    <property type="entry name" value="SBP_bac_3"/>
    <property type="match status" value="1"/>
</dbReference>
<dbReference type="EMBL" id="JACHJQ010000005">
    <property type="protein sequence ID" value="MBB4908788.1"/>
    <property type="molecule type" value="Genomic_DNA"/>
</dbReference>
<dbReference type="PANTHER" id="PTHR30085">
    <property type="entry name" value="AMINO ACID ABC TRANSPORTER PERMEASE"/>
    <property type="match status" value="1"/>
</dbReference>
<evidence type="ECO:0000313" key="7">
    <source>
        <dbReference type="Proteomes" id="UP000520767"/>
    </source>
</evidence>
<keyword evidence="4" id="KW-0472">Membrane</keyword>
<sequence>MTENNADDARVASSGGGRPRWLPIRGLRLVALVTVLVVVVGGGFVYLRFADPTEADLRADAQLIGKTELLIGVKNDVPGVAHKEEGGRFTGFDIDIAYMIAADLGFSAHEVRFLRVEDEDRSRMLAWDADAKRNIKVDLVIASYSVTEEREKASNVSFSAPYLETEQSVMTLKDHADVHDLEDLAGDHKVCTLSTSTSASPASEAGLDVKRVGQLQTCVEGLRDRTYDAVTTDAPLIAGFVAQYPGAFKHHDIGLSTPELWAVNTGGNEALRTLVNLILYRSLNDPDDRRWEEAYDRNLRPLEAASLPQPIAADEQPFVPEVEVRQWPWE</sequence>
<proteinExistence type="inferred from homology"/>
<evidence type="ECO:0000313" key="6">
    <source>
        <dbReference type="EMBL" id="MBB4908788.1"/>
    </source>
</evidence>
<dbReference type="Proteomes" id="UP000520767">
    <property type="component" value="Unassembled WGS sequence"/>
</dbReference>
<keyword evidence="3" id="KW-0732">Signal</keyword>
<comment type="similarity">
    <text evidence="1">Belongs to the bacterial solute-binding protein 3 family.</text>
</comment>
<comment type="caution">
    <text evidence="6">The sequence shown here is derived from an EMBL/GenBank/DDBJ whole genome shotgun (WGS) entry which is preliminary data.</text>
</comment>
<feature type="transmembrane region" description="Helical" evidence="4">
    <location>
        <begin position="27"/>
        <end position="47"/>
    </location>
</feature>
<dbReference type="Gene3D" id="3.40.190.10">
    <property type="entry name" value="Periplasmic binding protein-like II"/>
    <property type="match status" value="2"/>
</dbReference>